<evidence type="ECO:0000313" key="9">
    <source>
        <dbReference type="Proteomes" id="UP000287171"/>
    </source>
</evidence>
<keyword evidence="9" id="KW-1185">Reference proteome</keyword>
<comment type="subcellular location">
    <subcellularLocation>
        <location evidence="1">Cell membrane</location>
        <topology evidence="1">Multi-pass membrane protein</topology>
    </subcellularLocation>
</comment>
<dbReference type="PANTHER" id="PTHR42770">
    <property type="entry name" value="AMINO ACID TRANSPORTER-RELATED"/>
    <property type="match status" value="1"/>
</dbReference>
<feature type="transmembrane region" description="Helical" evidence="7">
    <location>
        <begin position="473"/>
        <end position="495"/>
    </location>
</feature>
<feature type="transmembrane region" description="Helical" evidence="7">
    <location>
        <begin position="357"/>
        <end position="384"/>
    </location>
</feature>
<feature type="transmembrane region" description="Helical" evidence="7">
    <location>
        <begin position="312"/>
        <end position="336"/>
    </location>
</feature>
<feature type="transmembrane region" description="Helical" evidence="7">
    <location>
        <begin position="141"/>
        <end position="159"/>
    </location>
</feature>
<accession>A0A402BK18</accession>
<evidence type="ECO:0000256" key="7">
    <source>
        <dbReference type="SAM" id="Phobius"/>
    </source>
</evidence>
<dbReference type="PIRSF" id="PIRSF006060">
    <property type="entry name" value="AA_transporter"/>
    <property type="match status" value="1"/>
</dbReference>
<keyword evidence="3" id="KW-1003">Cell membrane</keyword>
<evidence type="ECO:0000256" key="2">
    <source>
        <dbReference type="ARBA" id="ARBA00022448"/>
    </source>
</evidence>
<evidence type="ECO:0000256" key="1">
    <source>
        <dbReference type="ARBA" id="ARBA00004651"/>
    </source>
</evidence>
<organism evidence="8 9">
    <name type="scientific">Dictyobacter alpinus</name>
    <dbReference type="NCBI Taxonomy" id="2014873"/>
    <lineage>
        <taxon>Bacteria</taxon>
        <taxon>Bacillati</taxon>
        <taxon>Chloroflexota</taxon>
        <taxon>Ktedonobacteria</taxon>
        <taxon>Ktedonobacterales</taxon>
        <taxon>Dictyobacteraceae</taxon>
        <taxon>Dictyobacter</taxon>
    </lineage>
</organism>
<evidence type="ECO:0000256" key="3">
    <source>
        <dbReference type="ARBA" id="ARBA00022475"/>
    </source>
</evidence>
<reference evidence="9" key="1">
    <citation type="submission" date="2018-12" db="EMBL/GenBank/DDBJ databases">
        <title>Tengunoibacter tsumagoiensis gen. nov., sp. nov., Dictyobacter kobayashii sp. nov., D. alpinus sp. nov., and D. joshuensis sp. nov. and description of Dictyobacteraceae fam. nov. within the order Ktedonobacterales isolated from Tengu-no-mugimeshi.</title>
        <authorList>
            <person name="Wang C.M."/>
            <person name="Zheng Y."/>
            <person name="Sakai Y."/>
            <person name="Toyoda A."/>
            <person name="Minakuchi Y."/>
            <person name="Abe K."/>
            <person name="Yokota A."/>
            <person name="Yabe S."/>
        </authorList>
    </citation>
    <scope>NUCLEOTIDE SEQUENCE [LARGE SCALE GENOMIC DNA]</scope>
    <source>
        <strain evidence="9">Uno16</strain>
    </source>
</reference>
<proteinExistence type="predicted"/>
<keyword evidence="4 7" id="KW-0812">Transmembrane</keyword>
<feature type="transmembrane region" description="Helical" evidence="7">
    <location>
        <begin position="396"/>
        <end position="420"/>
    </location>
</feature>
<sequence length="509" mass="55687">MQSIQEEQVAARLAPLPSETYVEKTMPQILSKRDMLFTFVVIIFFITNVPNAVAGGAAGITFWIAGALTFLLPCVIITAQLGIMFPHEGSLYNWTNKAFGPFMGFFATFLYWIPNPLLILATSDLIVSYLQGLNSGWLTAPWQQGLVLSALIILSALVAQARYRVVQNMINITVCLLIFVVLLIVAASMTWLLNGHHSATDFSQFGNWTINWTPWWNPFSGGGNFGLFGLITLGYLGVNIPLNMAGEMLPENATQRRRIITSYLIWGPILATLFYILVTAAILIVQGQQGAYMLFSVISTIDMALGKVWGNIATLCVLCTFFLATVTYNFSYARLLMCGGIDQRLPAMMARLNKNRVPTAAIWIQTFAAVMLSVLFFVLVPLFVNGTNAADLVNQVYFVGVASATLLWACGTLFLFFNMLRLLKTAPQLVRDARLFSATTLKIFSIVGIVAGGIAIVDTILNSWTPLIPNGTWLLIIGGLTIAGVVIGAIGSMFATSEAAWQDLSTPRN</sequence>
<feature type="transmembrane region" description="Helical" evidence="7">
    <location>
        <begin position="263"/>
        <end position="285"/>
    </location>
</feature>
<evidence type="ECO:0000256" key="5">
    <source>
        <dbReference type="ARBA" id="ARBA00022989"/>
    </source>
</evidence>
<evidence type="ECO:0000256" key="6">
    <source>
        <dbReference type="ARBA" id="ARBA00023136"/>
    </source>
</evidence>
<feature type="transmembrane region" description="Helical" evidence="7">
    <location>
        <begin position="171"/>
        <end position="193"/>
    </location>
</feature>
<dbReference type="GO" id="GO:0005886">
    <property type="term" value="C:plasma membrane"/>
    <property type="evidence" value="ECO:0007669"/>
    <property type="project" value="UniProtKB-SubCell"/>
</dbReference>
<dbReference type="GO" id="GO:0022857">
    <property type="term" value="F:transmembrane transporter activity"/>
    <property type="evidence" value="ECO:0007669"/>
    <property type="project" value="InterPro"/>
</dbReference>
<dbReference type="PANTHER" id="PTHR42770:SF15">
    <property type="entry name" value="GLUTAMATE_GAMMA-AMINOBUTYRATE ANTIPORTER-RELATED"/>
    <property type="match status" value="1"/>
</dbReference>
<feature type="transmembrane region" description="Helical" evidence="7">
    <location>
        <begin position="441"/>
        <end position="461"/>
    </location>
</feature>
<evidence type="ECO:0000313" key="8">
    <source>
        <dbReference type="EMBL" id="GCE31683.1"/>
    </source>
</evidence>
<evidence type="ECO:0000256" key="4">
    <source>
        <dbReference type="ARBA" id="ARBA00022692"/>
    </source>
</evidence>
<dbReference type="InterPro" id="IPR050367">
    <property type="entry name" value="APC_superfamily"/>
</dbReference>
<keyword evidence="2" id="KW-0813">Transport</keyword>
<feature type="transmembrane region" description="Helical" evidence="7">
    <location>
        <begin position="98"/>
        <end position="121"/>
    </location>
</feature>
<feature type="transmembrane region" description="Helical" evidence="7">
    <location>
        <begin position="60"/>
        <end position="86"/>
    </location>
</feature>
<dbReference type="EMBL" id="BIFT01000002">
    <property type="protein sequence ID" value="GCE31683.1"/>
    <property type="molecule type" value="Genomic_DNA"/>
</dbReference>
<protein>
    <submittedName>
        <fullName evidence="8">Amino acid permease</fullName>
    </submittedName>
</protein>
<name>A0A402BK18_9CHLR</name>
<feature type="transmembrane region" description="Helical" evidence="7">
    <location>
        <begin position="225"/>
        <end position="242"/>
    </location>
</feature>
<dbReference type="Gene3D" id="1.20.1740.10">
    <property type="entry name" value="Amino acid/polyamine transporter I"/>
    <property type="match status" value="1"/>
</dbReference>
<dbReference type="InterPro" id="IPR002293">
    <property type="entry name" value="AA/rel_permease1"/>
</dbReference>
<comment type="caution">
    <text evidence="8">The sequence shown here is derived from an EMBL/GenBank/DDBJ whole genome shotgun (WGS) entry which is preliminary data.</text>
</comment>
<feature type="transmembrane region" description="Helical" evidence="7">
    <location>
        <begin position="35"/>
        <end position="54"/>
    </location>
</feature>
<keyword evidence="6 7" id="KW-0472">Membrane</keyword>
<dbReference type="RefSeq" id="WP_126631622.1">
    <property type="nucleotide sequence ID" value="NZ_BIFT01000002.1"/>
</dbReference>
<gene>
    <name evidence="8" type="primary">bcaP</name>
    <name evidence="8" type="ORF">KDA_71670</name>
</gene>
<dbReference type="Pfam" id="PF13520">
    <property type="entry name" value="AA_permease_2"/>
    <property type="match status" value="1"/>
</dbReference>
<dbReference type="OrthoDB" id="138071at2"/>
<dbReference type="AlphaFoldDB" id="A0A402BK18"/>
<dbReference type="Proteomes" id="UP000287171">
    <property type="component" value="Unassembled WGS sequence"/>
</dbReference>
<keyword evidence="5 7" id="KW-1133">Transmembrane helix</keyword>